<dbReference type="Gene3D" id="3.30.1070.10">
    <property type="entry name" value="Cell division topological specificity factor MinE"/>
    <property type="match status" value="1"/>
</dbReference>
<dbReference type="GO" id="GO:0032955">
    <property type="term" value="P:regulation of division septum assembly"/>
    <property type="evidence" value="ECO:0007669"/>
    <property type="project" value="InterPro"/>
</dbReference>
<evidence type="ECO:0000313" key="8">
    <source>
        <dbReference type="Proteomes" id="UP000515917"/>
    </source>
</evidence>
<comment type="function">
    <text evidence="5 6">Prevents the cell division inhibition by proteins MinC and MinD at internal division sites while permitting inhibition at polar sites. This ensures cell division at the proper site by restricting the formation of a division septum at the midpoint of the long axis of the cell.</text>
</comment>
<comment type="similarity">
    <text evidence="1 6">Belongs to the MinE family.</text>
</comment>
<gene>
    <name evidence="6" type="primary">minE</name>
    <name evidence="7" type="ORF">C1H71_16940</name>
</gene>
<dbReference type="KEGG" id="ifl:C1H71_16940"/>
<accession>A0A7G3GC60</accession>
<dbReference type="Pfam" id="PF03776">
    <property type="entry name" value="MinE"/>
    <property type="match status" value="1"/>
</dbReference>
<evidence type="ECO:0000256" key="6">
    <source>
        <dbReference type="HAMAP-Rule" id="MF_00262"/>
    </source>
</evidence>
<dbReference type="RefSeq" id="WP_130107570.1">
    <property type="nucleotide sequence ID" value="NZ_CP025781.1"/>
</dbReference>
<evidence type="ECO:0000313" key="7">
    <source>
        <dbReference type="EMBL" id="QBC45057.1"/>
    </source>
</evidence>
<dbReference type="SUPFAM" id="SSF55229">
    <property type="entry name" value="Cell division protein MinE topological specificity domain"/>
    <property type="match status" value="1"/>
</dbReference>
<dbReference type="AlphaFoldDB" id="A0A7G3GC60"/>
<dbReference type="EMBL" id="CP025781">
    <property type="protein sequence ID" value="QBC45057.1"/>
    <property type="molecule type" value="Genomic_DNA"/>
</dbReference>
<dbReference type="NCBIfam" id="NF010595">
    <property type="entry name" value="PRK13989.1"/>
    <property type="match status" value="1"/>
</dbReference>
<dbReference type="Proteomes" id="UP000515917">
    <property type="component" value="Chromosome"/>
</dbReference>
<dbReference type="GO" id="GO:0051301">
    <property type="term" value="P:cell division"/>
    <property type="evidence" value="ECO:0007669"/>
    <property type="project" value="UniProtKB-KW"/>
</dbReference>
<dbReference type="FunFam" id="3.30.1070.10:FF:000001">
    <property type="entry name" value="Cell division topological specificity factor"/>
    <property type="match status" value="1"/>
</dbReference>
<proteinExistence type="inferred from homology"/>
<evidence type="ECO:0000256" key="2">
    <source>
        <dbReference type="ARBA" id="ARBA00020112"/>
    </source>
</evidence>
<dbReference type="HAMAP" id="MF_00262">
    <property type="entry name" value="MinE"/>
    <property type="match status" value="1"/>
</dbReference>
<name>A0A7G3GC60_9NEIS</name>
<organism evidence="7 8">
    <name type="scientific">Iodobacter fluviatilis</name>
    <dbReference type="NCBI Taxonomy" id="537"/>
    <lineage>
        <taxon>Bacteria</taxon>
        <taxon>Pseudomonadati</taxon>
        <taxon>Pseudomonadota</taxon>
        <taxon>Betaproteobacteria</taxon>
        <taxon>Neisseriales</taxon>
        <taxon>Chitinibacteraceae</taxon>
        <taxon>Iodobacter</taxon>
    </lineage>
</organism>
<keyword evidence="8" id="KW-1185">Reference proteome</keyword>
<sequence length="92" mass="10583">MSILSYFFGEKKKTASVARERLQIILAHERNGRNTPDYLPQLQKELIAVISKYVAINPEDIIVQLDRKDDFEVLEVNIVLPESKNTKAAELR</sequence>
<dbReference type="NCBIfam" id="NF001422">
    <property type="entry name" value="PRK00296.1"/>
    <property type="match status" value="1"/>
</dbReference>
<keyword evidence="3 6" id="KW-0132">Cell division</keyword>
<evidence type="ECO:0000256" key="4">
    <source>
        <dbReference type="ARBA" id="ARBA00023306"/>
    </source>
</evidence>
<dbReference type="NCBIfam" id="TIGR01215">
    <property type="entry name" value="minE"/>
    <property type="match status" value="1"/>
</dbReference>
<keyword evidence="4 6" id="KW-0131">Cell cycle</keyword>
<protein>
    <recommendedName>
        <fullName evidence="2 6">Cell division topological specificity factor</fullName>
    </recommendedName>
</protein>
<dbReference type="InterPro" id="IPR036707">
    <property type="entry name" value="MinE_sf"/>
</dbReference>
<dbReference type="InterPro" id="IPR005527">
    <property type="entry name" value="MinE"/>
</dbReference>
<dbReference type="GO" id="GO:0042802">
    <property type="term" value="F:identical protein binding"/>
    <property type="evidence" value="ECO:0007669"/>
    <property type="project" value="UniProtKB-ARBA"/>
</dbReference>
<evidence type="ECO:0000256" key="5">
    <source>
        <dbReference type="ARBA" id="ARBA00025265"/>
    </source>
</evidence>
<evidence type="ECO:0000256" key="3">
    <source>
        <dbReference type="ARBA" id="ARBA00022618"/>
    </source>
</evidence>
<evidence type="ECO:0000256" key="1">
    <source>
        <dbReference type="ARBA" id="ARBA00008168"/>
    </source>
</evidence>
<reference evidence="7 8" key="1">
    <citation type="submission" date="2018-01" db="EMBL/GenBank/DDBJ databases">
        <title>Genome sequence of Iodobacter sp. strain PCH194 isolated from Indian Trans-Himalaya.</title>
        <authorList>
            <person name="Kumar V."/>
            <person name="Thakur V."/>
            <person name="Kumar S."/>
            <person name="Singh D."/>
        </authorList>
    </citation>
    <scope>NUCLEOTIDE SEQUENCE [LARGE SCALE GENOMIC DNA]</scope>
    <source>
        <strain evidence="7 8">PCH194</strain>
    </source>
</reference>